<proteinExistence type="predicted"/>
<evidence type="ECO:0000313" key="2">
    <source>
        <dbReference type="Proteomes" id="UP000297475"/>
    </source>
</evidence>
<reference evidence="1 2" key="1">
    <citation type="submission" date="2019-04" db="EMBL/GenBank/DDBJ databases">
        <title>Natronospirillum operosus gen. nov., sp. nov., a haloalkaliphilic satellite isolated from decaying biomass of laboratory culture of cyanobacterium Geitlerinema sp. and proposal of Natronospirillaceae fam. nov. and Saccharospirillaceae fam. nov.</title>
        <authorList>
            <person name="Kevbrin V."/>
            <person name="Boltyanskaya Y."/>
            <person name="Koziaeva V."/>
            <person name="Grouzdev D.S."/>
            <person name="Park M."/>
            <person name="Cho J."/>
        </authorList>
    </citation>
    <scope>NUCLEOTIDE SEQUENCE [LARGE SCALE GENOMIC DNA]</scope>
    <source>
        <strain evidence="1 2">G-116</strain>
    </source>
</reference>
<dbReference type="Proteomes" id="UP000297475">
    <property type="component" value="Unassembled WGS sequence"/>
</dbReference>
<keyword evidence="2" id="KW-1185">Reference proteome</keyword>
<accession>A0A4Z0WCR2</accession>
<organism evidence="1 2">
    <name type="scientific">Natronospirillum operosum</name>
    <dbReference type="NCBI Taxonomy" id="2759953"/>
    <lineage>
        <taxon>Bacteria</taxon>
        <taxon>Pseudomonadati</taxon>
        <taxon>Pseudomonadota</taxon>
        <taxon>Gammaproteobacteria</taxon>
        <taxon>Oceanospirillales</taxon>
        <taxon>Natronospirillaceae</taxon>
        <taxon>Natronospirillum</taxon>
    </lineage>
</organism>
<comment type="caution">
    <text evidence="1">The sequence shown here is derived from an EMBL/GenBank/DDBJ whole genome shotgun (WGS) entry which is preliminary data.</text>
</comment>
<name>A0A4Z0WCR2_9GAMM</name>
<evidence type="ECO:0000313" key="1">
    <source>
        <dbReference type="EMBL" id="TGG94275.1"/>
    </source>
</evidence>
<dbReference type="AlphaFoldDB" id="A0A4Z0WCR2"/>
<sequence>MAEVDNFLDELAVQMPLSTSERERIRALWPEAERAADECERHMPTIGWLSFRKRYRAFMDICQRLDRLQTDGSIDDEQAQLALTLLRRRSRSYRKAENMFAARARGYSLGQRQQLPLTAQQLIKAMQFPLQGSPDQNEE</sequence>
<gene>
    <name evidence="1" type="ORF">E4656_08910</name>
</gene>
<protein>
    <submittedName>
        <fullName evidence="1">Uncharacterized protein</fullName>
    </submittedName>
</protein>
<dbReference type="EMBL" id="SRMF01000002">
    <property type="protein sequence ID" value="TGG94275.1"/>
    <property type="molecule type" value="Genomic_DNA"/>
</dbReference>
<dbReference type="RefSeq" id="WP_135482842.1">
    <property type="nucleotide sequence ID" value="NZ_SRMF01000002.1"/>
</dbReference>